<dbReference type="RefSeq" id="WP_150459369.1">
    <property type="nucleotide sequence ID" value="NZ_VYKK01000027.1"/>
</dbReference>
<evidence type="ECO:0000313" key="11">
    <source>
        <dbReference type="Proteomes" id="UP000367750"/>
    </source>
</evidence>
<dbReference type="GO" id="GO:0004089">
    <property type="term" value="F:carbonate dehydratase activity"/>
    <property type="evidence" value="ECO:0007669"/>
    <property type="project" value="UniProtKB-EC"/>
</dbReference>
<evidence type="ECO:0000256" key="2">
    <source>
        <dbReference type="ARBA" id="ARBA00012925"/>
    </source>
</evidence>
<evidence type="ECO:0000256" key="1">
    <source>
        <dbReference type="ARBA" id="ARBA00010718"/>
    </source>
</evidence>
<evidence type="ECO:0000313" key="10">
    <source>
        <dbReference type="EMBL" id="KAA8998362.1"/>
    </source>
</evidence>
<organism evidence="10 11">
    <name type="scientific">Paenibacillus spiritus</name>
    <dbReference type="NCBI Taxonomy" id="2496557"/>
    <lineage>
        <taxon>Bacteria</taxon>
        <taxon>Bacillati</taxon>
        <taxon>Bacillota</taxon>
        <taxon>Bacilli</taxon>
        <taxon>Bacillales</taxon>
        <taxon>Paenibacillaceae</taxon>
        <taxon>Paenibacillus</taxon>
    </lineage>
</organism>
<keyword evidence="8" id="KW-0732">Signal</keyword>
<keyword evidence="11" id="KW-1185">Reference proteome</keyword>
<dbReference type="InterPro" id="IPR001148">
    <property type="entry name" value="CA_dom"/>
</dbReference>
<reference evidence="10 11" key="1">
    <citation type="submission" date="2019-09" db="EMBL/GenBank/DDBJ databases">
        <title>Bacillus ochoae sp. nov., Paenibacillus whitsoniae sp. nov., Paenibacillus spiritus sp. nov. Isolated from the Mars Exploration Rover during spacecraft assembly.</title>
        <authorList>
            <person name="Seuylemezian A."/>
            <person name="Vaishampayan P."/>
        </authorList>
    </citation>
    <scope>NUCLEOTIDE SEQUENCE [LARGE SCALE GENOMIC DNA]</scope>
    <source>
        <strain evidence="10 11">MER_111</strain>
    </source>
</reference>
<feature type="region of interest" description="Disordered" evidence="7">
    <location>
        <begin position="26"/>
        <end position="55"/>
    </location>
</feature>
<sequence>MRTQLLYSRLLLSALMLGGLLSGCSDEEDSAPAVTSGAQAQAEAHPVHWSYEGDTSPQHWGELEEDFKTCELGKEQSPINIKPSEATINKKLHPVEVKYSPSEVSLVNNGHTVQVSVKGTGNTLTLEGKTYTLKQFHFHLPSEHEVDGKHAEMELHFVHQSEDGKLAVLGVLIKGGAENKELNKLWSRLPQKESKDPTVIDGTFDLKALLPADLHSYRYHGSLTTPPCSEGVQWTVLQQPITWSEEQIGAFRHLFPHDNRPVQPLESRTLEKEG</sequence>
<dbReference type="SMART" id="SM01057">
    <property type="entry name" value="Carb_anhydrase"/>
    <property type="match status" value="1"/>
</dbReference>
<evidence type="ECO:0000256" key="7">
    <source>
        <dbReference type="SAM" id="MobiDB-lite"/>
    </source>
</evidence>
<accession>A0A5J5FWP7</accession>
<keyword evidence="5" id="KW-0456">Lyase</keyword>
<dbReference type="GO" id="GO:0008270">
    <property type="term" value="F:zinc ion binding"/>
    <property type="evidence" value="ECO:0007669"/>
    <property type="project" value="InterPro"/>
</dbReference>
<evidence type="ECO:0000256" key="4">
    <source>
        <dbReference type="ARBA" id="ARBA00022833"/>
    </source>
</evidence>
<dbReference type="InterPro" id="IPR041891">
    <property type="entry name" value="Alpha_CA_prokaryot-like"/>
</dbReference>
<keyword evidence="4" id="KW-0862">Zinc</keyword>
<gene>
    <name evidence="10" type="ORF">F4V43_16550</name>
</gene>
<dbReference type="EMBL" id="VYKK01000027">
    <property type="protein sequence ID" value="KAA8998362.1"/>
    <property type="molecule type" value="Genomic_DNA"/>
</dbReference>
<comment type="similarity">
    <text evidence="1">Belongs to the alpha-carbonic anhydrase family.</text>
</comment>
<dbReference type="PROSITE" id="PS51144">
    <property type="entry name" value="ALPHA_CA_2"/>
    <property type="match status" value="1"/>
</dbReference>
<dbReference type="EC" id="4.2.1.1" evidence="2"/>
<proteinExistence type="inferred from homology"/>
<evidence type="ECO:0000259" key="9">
    <source>
        <dbReference type="PROSITE" id="PS51144"/>
    </source>
</evidence>
<dbReference type="PANTHER" id="PTHR18952:SF265">
    <property type="entry name" value="CARBONIC ANHYDRASE"/>
    <property type="match status" value="1"/>
</dbReference>
<evidence type="ECO:0000256" key="5">
    <source>
        <dbReference type="ARBA" id="ARBA00023239"/>
    </source>
</evidence>
<dbReference type="SUPFAM" id="SSF51069">
    <property type="entry name" value="Carbonic anhydrase"/>
    <property type="match status" value="1"/>
</dbReference>
<evidence type="ECO:0000256" key="8">
    <source>
        <dbReference type="SAM" id="SignalP"/>
    </source>
</evidence>
<keyword evidence="3" id="KW-0479">Metal-binding</keyword>
<name>A0A5J5FWP7_9BACL</name>
<comment type="caution">
    <text evidence="10">The sequence shown here is derived from an EMBL/GenBank/DDBJ whole genome shotgun (WGS) entry which is preliminary data.</text>
</comment>
<dbReference type="Pfam" id="PF00194">
    <property type="entry name" value="Carb_anhydrase"/>
    <property type="match status" value="1"/>
</dbReference>
<dbReference type="InterPro" id="IPR023561">
    <property type="entry name" value="Carbonic_anhydrase_a-class"/>
</dbReference>
<dbReference type="InterPro" id="IPR036398">
    <property type="entry name" value="CA_dom_sf"/>
</dbReference>
<protein>
    <recommendedName>
        <fullName evidence="2">carbonic anhydrase</fullName>
        <ecNumber evidence="2">4.2.1.1</ecNumber>
    </recommendedName>
</protein>
<comment type="catalytic activity">
    <reaction evidence="6">
        <text>hydrogencarbonate + H(+) = CO2 + H2O</text>
        <dbReference type="Rhea" id="RHEA:10748"/>
        <dbReference type="ChEBI" id="CHEBI:15377"/>
        <dbReference type="ChEBI" id="CHEBI:15378"/>
        <dbReference type="ChEBI" id="CHEBI:16526"/>
        <dbReference type="ChEBI" id="CHEBI:17544"/>
        <dbReference type="EC" id="4.2.1.1"/>
    </reaction>
</comment>
<feature type="domain" description="Alpha-carbonic anhydrase" evidence="9">
    <location>
        <begin position="47"/>
        <end position="274"/>
    </location>
</feature>
<dbReference type="PROSITE" id="PS51257">
    <property type="entry name" value="PROKAR_LIPOPROTEIN"/>
    <property type="match status" value="1"/>
</dbReference>
<dbReference type="CDD" id="cd03124">
    <property type="entry name" value="alpha_CA_prokaryotic_like"/>
    <property type="match status" value="1"/>
</dbReference>
<dbReference type="Gene3D" id="3.10.200.10">
    <property type="entry name" value="Alpha carbonic anhydrase"/>
    <property type="match status" value="1"/>
</dbReference>
<evidence type="ECO:0000256" key="6">
    <source>
        <dbReference type="ARBA" id="ARBA00048348"/>
    </source>
</evidence>
<evidence type="ECO:0000256" key="3">
    <source>
        <dbReference type="ARBA" id="ARBA00022723"/>
    </source>
</evidence>
<feature type="chain" id="PRO_5039325232" description="carbonic anhydrase" evidence="8">
    <location>
        <begin position="28"/>
        <end position="274"/>
    </location>
</feature>
<dbReference type="AlphaFoldDB" id="A0A5J5FWP7"/>
<dbReference type="OrthoDB" id="5327615at2"/>
<feature type="signal peptide" evidence="8">
    <location>
        <begin position="1"/>
        <end position="27"/>
    </location>
</feature>
<dbReference type="Proteomes" id="UP000367750">
    <property type="component" value="Unassembled WGS sequence"/>
</dbReference>
<dbReference type="PANTHER" id="PTHR18952">
    <property type="entry name" value="CARBONIC ANHYDRASE"/>
    <property type="match status" value="1"/>
</dbReference>